<dbReference type="Proteomes" id="UP001500936">
    <property type="component" value="Unassembled WGS sequence"/>
</dbReference>
<name>A0ABP8KUK6_9BACT</name>
<keyword evidence="2" id="KW-1185">Reference proteome</keyword>
<evidence type="ECO:0000313" key="1">
    <source>
        <dbReference type="EMBL" id="GAA4416294.1"/>
    </source>
</evidence>
<reference evidence="2" key="1">
    <citation type="journal article" date="2019" name="Int. J. Syst. Evol. Microbiol.">
        <title>The Global Catalogue of Microorganisms (GCM) 10K type strain sequencing project: providing services to taxonomists for standard genome sequencing and annotation.</title>
        <authorList>
            <consortium name="The Broad Institute Genomics Platform"/>
            <consortium name="The Broad Institute Genome Sequencing Center for Infectious Disease"/>
            <person name="Wu L."/>
            <person name="Ma J."/>
        </authorList>
    </citation>
    <scope>NUCLEOTIDE SEQUENCE [LARGE SCALE GENOMIC DNA]</scope>
    <source>
        <strain evidence="2">JCM 17925</strain>
    </source>
</reference>
<sequence>MQELIIKTYSVVVIREPGPDPLTGEVIGYADEQLTIDATSRQAAYELAQVFATLTFRGQQRRTFIDGKEHFDERA</sequence>
<gene>
    <name evidence="1" type="ORF">GCM10023187_47600</name>
</gene>
<proteinExistence type="predicted"/>
<protein>
    <submittedName>
        <fullName evidence="1">Uncharacterized protein</fullName>
    </submittedName>
</protein>
<dbReference type="EMBL" id="BAABHB010000014">
    <property type="protein sequence ID" value="GAA4416294.1"/>
    <property type="molecule type" value="Genomic_DNA"/>
</dbReference>
<evidence type="ECO:0000313" key="2">
    <source>
        <dbReference type="Proteomes" id="UP001500936"/>
    </source>
</evidence>
<comment type="caution">
    <text evidence="1">The sequence shown here is derived from an EMBL/GenBank/DDBJ whole genome shotgun (WGS) entry which is preliminary data.</text>
</comment>
<accession>A0ABP8KUK6</accession>
<organism evidence="1 2">
    <name type="scientific">Nibrella viscosa</name>
    <dbReference type="NCBI Taxonomy" id="1084524"/>
    <lineage>
        <taxon>Bacteria</taxon>
        <taxon>Pseudomonadati</taxon>
        <taxon>Bacteroidota</taxon>
        <taxon>Cytophagia</taxon>
        <taxon>Cytophagales</taxon>
        <taxon>Spirosomataceae</taxon>
        <taxon>Nibrella</taxon>
    </lineage>
</organism>